<comment type="caution">
    <text evidence="3">The sequence shown here is derived from an EMBL/GenBank/DDBJ whole genome shotgun (WGS) entry which is preliminary data.</text>
</comment>
<dbReference type="AlphaFoldDB" id="A0A9P8ARP2"/>
<feature type="coiled-coil region" evidence="1">
    <location>
        <begin position="211"/>
        <end position="273"/>
    </location>
</feature>
<keyword evidence="1" id="KW-0175">Coiled coil</keyword>
<dbReference type="EMBL" id="MU250537">
    <property type="protein sequence ID" value="KAG7445399.1"/>
    <property type="molecule type" value="Genomic_DNA"/>
</dbReference>
<accession>A0A9P8ARP2</accession>
<feature type="region of interest" description="Disordered" evidence="2">
    <location>
        <begin position="23"/>
        <end position="64"/>
    </location>
</feature>
<gene>
    <name evidence="3" type="ORF">BT62DRAFT_1007135</name>
</gene>
<dbReference type="OrthoDB" id="2907729at2759"/>
<dbReference type="Proteomes" id="UP000812287">
    <property type="component" value="Unassembled WGS sequence"/>
</dbReference>
<reference evidence="3" key="1">
    <citation type="submission" date="2020-11" db="EMBL/GenBank/DDBJ databases">
        <title>Adaptations for nitrogen fixation in a non-lichenized fungal sporocarp promotes dispersal by wood-feeding termites.</title>
        <authorList>
            <consortium name="DOE Joint Genome Institute"/>
            <person name="Koch R.A."/>
            <person name="Yoon G."/>
            <person name="Arayal U."/>
            <person name="Lail K."/>
            <person name="Amirebrahimi M."/>
            <person name="Labutti K."/>
            <person name="Lipzen A."/>
            <person name="Riley R."/>
            <person name="Barry K."/>
            <person name="Henrissat B."/>
            <person name="Grigoriev I.V."/>
            <person name="Herr J.R."/>
            <person name="Aime M.C."/>
        </authorList>
    </citation>
    <scope>NUCLEOTIDE SEQUENCE</scope>
    <source>
        <strain evidence="3">MCA 3950</strain>
    </source>
</reference>
<dbReference type="GeneID" id="66099598"/>
<keyword evidence="4" id="KW-1185">Reference proteome</keyword>
<protein>
    <submittedName>
        <fullName evidence="3">Uncharacterized protein</fullName>
    </submittedName>
</protein>
<dbReference type="RefSeq" id="XP_043038899.1">
    <property type="nucleotide sequence ID" value="XM_043177311.1"/>
</dbReference>
<sequence length="407" mass="47223">MSMSSSFASAAWSIADFMKYSPGPRSEEAQNAKSAPPPQSKLVGETPFRNEGLDGSVTGPLTQGRHDTDCPIMIMGCPPARHEASARLWLYVYAPASFTLSSSSPSAMSSELLLREPSDAWKTQLRNRIADALRPSYHFTPSGEIKFTVPWSTTFGGIGAHVIKEYVEVMGKLYKLQKSTEEMELERARRRAGDEEDYGERVVYPSPARLRAEVEDEKKKEVRALRREVQEEGDRELASLLRAEELIRWEKRLQVKERELERAAQEHGAKERDYYERLRMVDQRERDFQEREKAAEAREMLERIRGKWRPRESESKTRGRELPSSWLNRRPTVPPLINVGGRIQEWENISVRWLRIEEVIIITRKREAKNIMRTFPEEQRSLPIRILRSPFILHRVPHENLEKKVKS</sequence>
<evidence type="ECO:0000313" key="4">
    <source>
        <dbReference type="Proteomes" id="UP000812287"/>
    </source>
</evidence>
<proteinExistence type="predicted"/>
<evidence type="ECO:0000256" key="2">
    <source>
        <dbReference type="SAM" id="MobiDB-lite"/>
    </source>
</evidence>
<name>A0A9P8ARP2_9AGAR</name>
<evidence type="ECO:0000313" key="3">
    <source>
        <dbReference type="EMBL" id="KAG7445399.1"/>
    </source>
</evidence>
<evidence type="ECO:0000256" key="1">
    <source>
        <dbReference type="SAM" id="Coils"/>
    </source>
</evidence>
<organism evidence="3 4">
    <name type="scientific">Guyanagaster necrorhizus</name>
    <dbReference type="NCBI Taxonomy" id="856835"/>
    <lineage>
        <taxon>Eukaryota</taxon>
        <taxon>Fungi</taxon>
        <taxon>Dikarya</taxon>
        <taxon>Basidiomycota</taxon>
        <taxon>Agaricomycotina</taxon>
        <taxon>Agaricomycetes</taxon>
        <taxon>Agaricomycetidae</taxon>
        <taxon>Agaricales</taxon>
        <taxon>Marasmiineae</taxon>
        <taxon>Physalacriaceae</taxon>
        <taxon>Guyanagaster</taxon>
    </lineage>
</organism>